<evidence type="ECO:0000313" key="6">
    <source>
        <dbReference type="Proteomes" id="UP001186944"/>
    </source>
</evidence>
<dbReference type="PRINTS" id="PR02075">
    <property type="entry name" value="FIBSHEATHIP1"/>
</dbReference>
<feature type="compositionally biased region" description="Acidic residues" evidence="4">
    <location>
        <begin position="89"/>
        <end position="121"/>
    </location>
</feature>
<proteinExistence type="inferred from homology"/>
<feature type="region of interest" description="Disordered" evidence="4">
    <location>
        <begin position="717"/>
        <end position="739"/>
    </location>
</feature>
<gene>
    <name evidence="5" type="ORF">FSP39_007161</name>
</gene>
<comment type="similarity">
    <text evidence="1">Belongs to the FSIP1 family.</text>
</comment>
<dbReference type="PANTHER" id="PTHR22012">
    <property type="entry name" value="FIBROUS SHEATH INTERACTING PROTEIN 1"/>
    <property type="match status" value="1"/>
</dbReference>
<accession>A0AA88XVT0</accession>
<keyword evidence="3" id="KW-0175">Coiled coil</keyword>
<feature type="compositionally biased region" description="Polar residues" evidence="4">
    <location>
        <begin position="350"/>
        <end position="361"/>
    </location>
</feature>
<evidence type="ECO:0000256" key="1">
    <source>
        <dbReference type="ARBA" id="ARBA00010495"/>
    </source>
</evidence>
<comment type="caution">
    <text evidence="5">The sequence shown here is derived from an EMBL/GenBank/DDBJ whole genome shotgun (WGS) entry which is preliminary data.</text>
</comment>
<feature type="compositionally biased region" description="Polar residues" evidence="4">
    <location>
        <begin position="371"/>
        <end position="382"/>
    </location>
</feature>
<reference evidence="5" key="1">
    <citation type="submission" date="2019-08" db="EMBL/GenBank/DDBJ databases">
        <title>The improved chromosome-level genome for the pearl oyster Pinctada fucata martensii using PacBio sequencing and Hi-C.</title>
        <authorList>
            <person name="Zheng Z."/>
        </authorList>
    </citation>
    <scope>NUCLEOTIDE SEQUENCE</scope>
    <source>
        <strain evidence="5">ZZ-2019</strain>
        <tissue evidence="5">Adductor muscle</tissue>
    </source>
</reference>
<feature type="compositionally biased region" description="Basic and acidic residues" evidence="4">
    <location>
        <begin position="273"/>
        <end position="297"/>
    </location>
</feature>
<name>A0AA88XVT0_PINIB</name>
<feature type="region of interest" description="Disordered" evidence="4">
    <location>
        <begin position="1"/>
        <end position="77"/>
    </location>
</feature>
<evidence type="ECO:0000256" key="2">
    <source>
        <dbReference type="ARBA" id="ARBA00019480"/>
    </source>
</evidence>
<feature type="region of interest" description="Disordered" evidence="4">
    <location>
        <begin position="878"/>
        <end position="919"/>
    </location>
</feature>
<feature type="region of interest" description="Disordered" evidence="4">
    <location>
        <begin position="89"/>
        <end position="179"/>
    </location>
</feature>
<evidence type="ECO:0000313" key="5">
    <source>
        <dbReference type="EMBL" id="KAK3092782.1"/>
    </source>
</evidence>
<feature type="compositionally biased region" description="Polar residues" evidence="4">
    <location>
        <begin position="607"/>
        <end position="618"/>
    </location>
</feature>
<feature type="compositionally biased region" description="Polar residues" evidence="4">
    <location>
        <begin position="909"/>
        <end position="919"/>
    </location>
</feature>
<keyword evidence="6" id="KW-1185">Reference proteome</keyword>
<evidence type="ECO:0000256" key="3">
    <source>
        <dbReference type="ARBA" id="ARBA00023054"/>
    </source>
</evidence>
<evidence type="ECO:0000256" key="4">
    <source>
        <dbReference type="SAM" id="MobiDB-lite"/>
    </source>
</evidence>
<dbReference type="Proteomes" id="UP001186944">
    <property type="component" value="Unassembled WGS sequence"/>
</dbReference>
<feature type="compositionally biased region" description="Polar residues" evidence="4">
    <location>
        <begin position="728"/>
        <end position="739"/>
    </location>
</feature>
<sequence length="919" mass="104250">MSNRSLKQNTRKIPVSKGEVPQPPKTRKPYLEANNLNSRKHEANSSLPLNGHSQEMYGRMDNHGRLDNSVNGKPNASLDMNLHLDLELLDDGDISSSDSEDAAEESPPDHEDYEDWGSSDEELQRLAEGREELARQERDRLPQIHKTANGATAGGDKPDLYNGALVPVDEGTDVDSEEENEIMKEIKAEIQKQVRQEMKSELDVYKYKMDKLDKGELPGEGETGRQQDQDADLQDMEPKLREAYIKMRKLDRILSKKIKREKEVKRERIMLERRIKSEIDGMKSEGKEEGRDEKSNTEKYLALVLPPRHNEGVEVPQSPAPDVFTTQLNEQDYPDLHRHQGQGKNEAKSQRTGSQRESSTSGRDESRTDTNSECGTEASTASGSKKKGGKNKRKKDFIKRNRELAKDAASEIAMTDEEKMRVEDLLKDLDQLPEVLEEEQDDGENPFQITVHPGEGYYPDAMDLQSLERIDSRLKEILPPEEFEPIAGTHRNRVSTQAQKLFTPVAMRSVLDYEHYGERALVENKEQREVKARLLRIEEELAKLHNPEELETTLHLVIIELFHTQIETPTLQDDQLNDLLDQCARSMSRSTWTDSRISFRRAESRESQQTNDLSSRVSEPTPDLHLQLGESENNTPGPSIDNTPRSPKSAREAMMENPPKLPDDVLQKLLSEAHFPLYGRLSTLREEEESVTDADSDVEQNLQAITAETWKVISQEQSNLGEGENEENQVLQEPPSVQRSQEVIRYHNDPDIPIHRYHNDPDVPIHSENTSARSSVRSSLQSSFTECEANSRNQFSNRFVDERENYYMSKAIGDRESQIPVLPEINRSGSLVAQDQWNNQIESARTQSVQSNRSVLTVRNSFSDSHVNIEDGMEIMSIDGEISSTASTPVPRPPSSEKHSISSGKSKSRLTTPQSRGNT</sequence>
<feature type="region of interest" description="Disordered" evidence="4">
    <location>
        <begin position="273"/>
        <end position="402"/>
    </location>
</feature>
<feature type="compositionally biased region" description="Basic residues" evidence="4">
    <location>
        <begin position="384"/>
        <end position="397"/>
    </location>
</feature>
<dbReference type="InterPro" id="IPR026246">
    <property type="entry name" value="Fsip1"/>
</dbReference>
<dbReference type="AlphaFoldDB" id="A0AA88XVT0"/>
<feature type="compositionally biased region" description="Polar residues" evidence="4">
    <location>
        <begin position="630"/>
        <end position="646"/>
    </location>
</feature>
<dbReference type="EMBL" id="VSWD01000009">
    <property type="protein sequence ID" value="KAK3092782.1"/>
    <property type="molecule type" value="Genomic_DNA"/>
</dbReference>
<dbReference type="PANTHER" id="PTHR22012:SF2">
    <property type="entry name" value="FIBROUS SHEATH-INTERACTING PROTEIN 1"/>
    <property type="match status" value="1"/>
</dbReference>
<feature type="compositionally biased region" description="Basic and acidic residues" evidence="4">
    <location>
        <begin position="212"/>
        <end position="228"/>
    </location>
</feature>
<feature type="compositionally biased region" description="Basic and acidic residues" evidence="4">
    <location>
        <begin position="122"/>
        <end position="142"/>
    </location>
</feature>
<organism evidence="5 6">
    <name type="scientific">Pinctada imbricata</name>
    <name type="common">Atlantic pearl-oyster</name>
    <name type="synonym">Pinctada martensii</name>
    <dbReference type="NCBI Taxonomy" id="66713"/>
    <lineage>
        <taxon>Eukaryota</taxon>
        <taxon>Metazoa</taxon>
        <taxon>Spiralia</taxon>
        <taxon>Lophotrochozoa</taxon>
        <taxon>Mollusca</taxon>
        <taxon>Bivalvia</taxon>
        <taxon>Autobranchia</taxon>
        <taxon>Pteriomorphia</taxon>
        <taxon>Pterioida</taxon>
        <taxon>Pterioidea</taxon>
        <taxon>Pteriidae</taxon>
        <taxon>Pinctada</taxon>
    </lineage>
</organism>
<protein>
    <recommendedName>
        <fullName evidence="2">Fibrous sheath-interacting protein 1</fullName>
    </recommendedName>
</protein>
<feature type="region of interest" description="Disordered" evidence="4">
    <location>
        <begin position="600"/>
        <end position="662"/>
    </location>
</feature>
<feature type="compositionally biased region" description="Polar residues" evidence="4">
    <location>
        <begin position="44"/>
        <end position="53"/>
    </location>
</feature>
<feature type="compositionally biased region" description="Acidic residues" evidence="4">
    <location>
        <begin position="170"/>
        <end position="179"/>
    </location>
</feature>
<feature type="region of interest" description="Disordered" evidence="4">
    <location>
        <begin position="212"/>
        <end position="235"/>
    </location>
</feature>
<dbReference type="Pfam" id="PF15554">
    <property type="entry name" value="FSIP1"/>
    <property type="match status" value="1"/>
</dbReference>